<dbReference type="Proteomes" id="UP000789920">
    <property type="component" value="Unassembled WGS sequence"/>
</dbReference>
<comment type="caution">
    <text evidence="1">The sequence shown here is derived from an EMBL/GenBank/DDBJ whole genome shotgun (WGS) entry which is preliminary data.</text>
</comment>
<feature type="non-terminal residue" evidence="1">
    <location>
        <position position="126"/>
    </location>
</feature>
<name>A0ACA9NXS0_9GLOM</name>
<evidence type="ECO:0000313" key="1">
    <source>
        <dbReference type="EMBL" id="CAG8681271.1"/>
    </source>
</evidence>
<proteinExistence type="predicted"/>
<gene>
    <name evidence="1" type="ORF">RPERSI_LOCUS9126</name>
</gene>
<accession>A0ACA9NXS0</accession>
<dbReference type="EMBL" id="CAJVQC010016969">
    <property type="protein sequence ID" value="CAG8681271.1"/>
    <property type="molecule type" value="Genomic_DNA"/>
</dbReference>
<keyword evidence="2" id="KW-1185">Reference proteome</keyword>
<evidence type="ECO:0000313" key="2">
    <source>
        <dbReference type="Proteomes" id="UP000789920"/>
    </source>
</evidence>
<reference evidence="1" key="1">
    <citation type="submission" date="2021-06" db="EMBL/GenBank/DDBJ databases">
        <authorList>
            <person name="Kallberg Y."/>
            <person name="Tangrot J."/>
            <person name="Rosling A."/>
        </authorList>
    </citation>
    <scope>NUCLEOTIDE SEQUENCE</scope>
    <source>
        <strain evidence="1">MA461A</strain>
    </source>
</reference>
<sequence length="126" mass="14740">MPKIICLYKESSLNQREKKQQYISYYLDLSILENLDILRNWPLDNNIKGIVHHTYKQATILARDILGIVLNTRIHNFVAILDDDKIEIENEIEEQPAKLQRNNNLQITESIFISAAATEINAWDKF</sequence>
<organism evidence="1 2">
    <name type="scientific">Racocetra persica</name>
    <dbReference type="NCBI Taxonomy" id="160502"/>
    <lineage>
        <taxon>Eukaryota</taxon>
        <taxon>Fungi</taxon>
        <taxon>Fungi incertae sedis</taxon>
        <taxon>Mucoromycota</taxon>
        <taxon>Glomeromycotina</taxon>
        <taxon>Glomeromycetes</taxon>
        <taxon>Diversisporales</taxon>
        <taxon>Gigasporaceae</taxon>
        <taxon>Racocetra</taxon>
    </lineage>
</organism>
<protein>
    <submittedName>
        <fullName evidence="1">375_t:CDS:1</fullName>
    </submittedName>
</protein>